<feature type="domain" description="DUF6604" evidence="1">
    <location>
        <begin position="6"/>
        <end position="152"/>
    </location>
</feature>
<dbReference type="PANTHER" id="PTHR38795">
    <property type="entry name" value="DUF6604 DOMAIN-CONTAINING PROTEIN"/>
    <property type="match status" value="1"/>
</dbReference>
<keyword evidence="3" id="KW-1185">Reference proteome</keyword>
<dbReference type="Proteomes" id="UP000800035">
    <property type="component" value="Unassembled WGS sequence"/>
</dbReference>
<dbReference type="InterPro" id="IPR046539">
    <property type="entry name" value="DUF6604"/>
</dbReference>
<dbReference type="OrthoDB" id="5238236at2759"/>
<evidence type="ECO:0000259" key="1">
    <source>
        <dbReference type="Pfam" id="PF20253"/>
    </source>
</evidence>
<proteinExistence type="predicted"/>
<organism evidence="2 3">
    <name type="scientific">Byssothecium circinans</name>
    <dbReference type="NCBI Taxonomy" id="147558"/>
    <lineage>
        <taxon>Eukaryota</taxon>
        <taxon>Fungi</taxon>
        <taxon>Dikarya</taxon>
        <taxon>Ascomycota</taxon>
        <taxon>Pezizomycotina</taxon>
        <taxon>Dothideomycetes</taxon>
        <taxon>Pleosporomycetidae</taxon>
        <taxon>Pleosporales</taxon>
        <taxon>Massarineae</taxon>
        <taxon>Massarinaceae</taxon>
        <taxon>Byssothecium</taxon>
    </lineage>
</organism>
<feature type="non-terminal residue" evidence="2">
    <location>
        <position position="156"/>
    </location>
</feature>
<protein>
    <recommendedName>
        <fullName evidence="1">DUF6604 domain-containing protein</fullName>
    </recommendedName>
</protein>
<evidence type="ECO:0000313" key="2">
    <source>
        <dbReference type="EMBL" id="KAF1950156.1"/>
    </source>
</evidence>
<sequence length="156" mass="18029">MSRYERYKKCTDEAITRLMDIGKAYGNDVPCVQVFESTSPPPLTEPGKLKGRARTLARPPISNATPPAQSRYKVSTQEILRQAQNLKECGERKHTIIMARHVFRAFKQAIKDRKQHEEEYEEKTWGDSTGGHRYFIQILVTVRAMLFSCVKVQRRT</sequence>
<accession>A0A6A5TH74</accession>
<gene>
    <name evidence="2" type="ORF">CC80DRAFT_382247</name>
</gene>
<name>A0A6A5TH74_9PLEO</name>
<evidence type="ECO:0000313" key="3">
    <source>
        <dbReference type="Proteomes" id="UP000800035"/>
    </source>
</evidence>
<dbReference type="PANTHER" id="PTHR38795:SF1">
    <property type="entry name" value="DUF6604 DOMAIN-CONTAINING PROTEIN"/>
    <property type="match status" value="1"/>
</dbReference>
<reference evidence="2" key="1">
    <citation type="journal article" date="2020" name="Stud. Mycol.">
        <title>101 Dothideomycetes genomes: a test case for predicting lifestyles and emergence of pathogens.</title>
        <authorList>
            <person name="Haridas S."/>
            <person name="Albert R."/>
            <person name="Binder M."/>
            <person name="Bloem J."/>
            <person name="Labutti K."/>
            <person name="Salamov A."/>
            <person name="Andreopoulos B."/>
            <person name="Baker S."/>
            <person name="Barry K."/>
            <person name="Bills G."/>
            <person name="Bluhm B."/>
            <person name="Cannon C."/>
            <person name="Castanera R."/>
            <person name="Culley D."/>
            <person name="Daum C."/>
            <person name="Ezra D."/>
            <person name="Gonzalez J."/>
            <person name="Henrissat B."/>
            <person name="Kuo A."/>
            <person name="Liang C."/>
            <person name="Lipzen A."/>
            <person name="Lutzoni F."/>
            <person name="Magnuson J."/>
            <person name="Mondo S."/>
            <person name="Nolan M."/>
            <person name="Ohm R."/>
            <person name="Pangilinan J."/>
            <person name="Park H.-J."/>
            <person name="Ramirez L."/>
            <person name="Alfaro M."/>
            <person name="Sun H."/>
            <person name="Tritt A."/>
            <person name="Yoshinaga Y."/>
            <person name="Zwiers L.-H."/>
            <person name="Turgeon B."/>
            <person name="Goodwin S."/>
            <person name="Spatafora J."/>
            <person name="Crous P."/>
            <person name="Grigoriev I."/>
        </authorList>
    </citation>
    <scope>NUCLEOTIDE SEQUENCE</scope>
    <source>
        <strain evidence="2">CBS 675.92</strain>
    </source>
</reference>
<dbReference type="Pfam" id="PF20253">
    <property type="entry name" value="DUF6604"/>
    <property type="match status" value="1"/>
</dbReference>
<dbReference type="AlphaFoldDB" id="A0A6A5TH74"/>
<dbReference type="EMBL" id="ML977028">
    <property type="protein sequence ID" value="KAF1950156.1"/>
    <property type="molecule type" value="Genomic_DNA"/>
</dbReference>